<evidence type="ECO:0000256" key="1">
    <source>
        <dbReference type="ARBA" id="ARBA00022553"/>
    </source>
</evidence>
<gene>
    <name evidence="4" type="ORF">HW115_11875</name>
</gene>
<dbReference type="EMBL" id="JACBAZ010000004">
    <property type="protein sequence ID" value="NWK56312.1"/>
    <property type="molecule type" value="Genomic_DNA"/>
</dbReference>
<evidence type="ECO:0000313" key="4">
    <source>
        <dbReference type="EMBL" id="NWK56312.1"/>
    </source>
</evidence>
<dbReference type="Gene3D" id="3.40.50.2300">
    <property type="match status" value="1"/>
</dbReference>
<dbReference type="SUPFAM" id="SSF52172">
    <property type="entry name" value="CheY-like"/>
    <property type="match status" value="1"/>
</dbReference>
<sequence length="395" mass="43992">MSEETYKDHVILFVDDEEKTRKYFARLFGHAFQILLAKDGAEALELFQEHLDEIGLVVTDQKMPNMTGSELLEKVAELKPLCVRILSTAYADIDAAVDSVNRGGIYRYVTKPWEVSDLEVTLRRAMEHYLLQKERDSMLRQKFSSVEMLASSDRVLSIASIAVFRNEELRRVGEALQVLVQLAEIGADEGDGRELIDDSLNWRELYRRHLVFLRSLRGGLTEQALSPGSLDYSSLVSVREVMNDLVGGESYFEWSGGETSTTGWPGSKEAMQAEIKLLMDAVESIMKDAGVLLVSEVQGGIELRLSSRLLAKNLESFRSATKEPPSSDCLALAAALFRLSHAGAYFQVVPEEKRGMVRLSVTFDPTKTVDSAQSGWDSLDAALSGNDVFWSQFGA</sequence>
<dbReference type="Proteomes" id="UP000557872">
    <property type="component" value="Unassembled WGS sequence"/>
</dbReference>
<dbReference type="InterPro" id="IPR011006">
    <property type="entry name" value="CheY-like_superfamily"/>
</dbReference>
<name>A0A851GHF5_9BACT</name>
<comment type="caution">
    <text evidence="4">The sequence shown here is derived from an EMBL/GenBank/DDBJ whole genome shotgun (WGS) entry which is preliminary data.</text>
</comment>
<organism evidence="4 5">
    <name type="scientific">Oceaniferula marina</name>
    <dbReference type="NCBI Taxonomy" id="2748318"/>
    <lineage>
        <taxon>Bacteria</taxon>
        <taxon>Pseudomonadati</taxon>
        <taxon>Verrucomicrobiota</taxon>
        <taxon>Verrucomicrobiia</taxon>
        <taxon>Verrucomicrobiales</taxon>
        <taxon>Verrucomicrobiaceae</taxon>
        <taxon>Oceaniferula</taxon>
    </lineage>
</organism>
<keyword evidence="5" id="KW-1185">Reference proteome</keyword>
<dbReference type="SMART" id="SM00448">
    <property type="entry name" value="REC"/>
    <property type="match status" value="1"/>
</dbReference>
<dbReference type="PANTHER" id="PTHR44591:SF19">
    <property type="entry name" value="TWO-COMPONENT RESPONSE REGULATOR-RELATED"/>
    <property type="match status" value="1"/>
</dbReference>
<dbReference type="CDD" id="cd17569">
    <property type="entry name" value="REC_HupR-like"/>
    <property type="match status" value="1"/>
</dbReference>
<dbReference type="PANTHER" id="PTHR44591">
    <property type="entry name" value="STRESS RESPONSE REGULATOR PROTEIN 1"/>
    <property type="match status" value="1"/>
</dbReference>
<keyword evidence="1 2" id="KW-0597">Phosphoprotein</keyword>
<accession>A0A851GHF5</accession>
<evidence type="ECO:0000259" key="3">
    <source>
        <dbReference type="PROSITE" id="PS50110"/>
    </source>
</evidence>
<dbReference type="Pfam" id="PF00072">
    <property type="entry name" value="Response_reg"/>
    <property type="match status" value="1"/>
</dbReference>
<dbReference type="InterPro" id="IPR050595">
    <property type="entry name" value="Bact_response_regulator"/>
</dbReference>
<dbReference type="RefSeq" id="WP_178933097.1">
    <property type="nucleotide sequence ID" value="NZ_JACBAZ010000004.1"/>
</dbReference>
<reference evidence="4 5" key="1">
    <citation type="submission" date="2020-07" db="EMBL/GenBank/DDBJ databases">
        <title>Roseicoccus Jingziensis gen. nov., sp. nov., isolated from coastal seawater.</title>
        <authorList>
            <person name="Feng X."/>
        </authorList>
    </citation>
    <scope>NUCLEOTIDE SEQUENCE [LARGE SCALE GENOMIC DNA]</scope>
    <source>
        <strain evidence="4 5">N1E253</strain>
    </source>
</reference>
<evidence type="ECO:0000256" key="2">
    <source>
        <dbReference type="PROSITE-ProRule" id="PRU00169"/>
    </source>
</evidence>
<protein>
    <submittedName>
        <fullName evidence="4">Response regulator</fullName>
    </submittedName>
</protein>
<evidence type="ECO:0000313" key="5">
    <source>
        <dbReference type="Proteomes" id="UP000557872"/>
    </source>
</evidence>
<dbReference type="GO" id="GO:0000160">
    <property type="term" value="P:phosphorelay signal transduction system"/>
    <property type="evidence" value="ECO:0007669"/>
    <property type="project" value="InterPro"/>
</dbReference>
<dbReference type="PROSITE" id="PS50110">
    <property type="entry name" value="RESPONSE_REGULATORY"/>
    <property type="match status" value="1"/>
</dbReference>
<feature type="modified residue" description="4-aspartylphosphate" evidence="2">
    <location>
        <position position="60"/>
    </location>
</feature>
<proteinExistence type="predicted"/>
<dbReference type="InterPro" id="IPR001789">
    <property type="entry name" value="Sig_transdc_resp-reg_receiver"/>
</dbReference>
<dbReference type="AlphaFoldDB" id="A0A851GHF5"/>
<feature type="domain" description="Response regulatory" evidence="3">
    <location>
        <begin position="10"/>
        <end position="126"/>
    </location>
</feature>